<gene>
    <name evidence="3" type="ORF">M437DRAFT_87245</name>
</gene>
<dbReference type="SUPFAM" id="SSF53098">
    <property type="entry name" value="Ribonuclease H-like"/>
    <property type="match status" value="1"/>
</dbReference>
<name>A0A074VPV2_AURM1</name>
<protein>
    <recommendedName>
        <fullName evidence="2">Piwi domain-containing protein</fullName>
    </recommendedName>
</protein>
<dbReference type="RefSeq" id="XP_040876725.1">
    <property type="nucleotide sequence ID" value="XM_041028604.1"/>
</dbReference>
<evidence type="ECO:0000256" key="1">
    <source>
        <dbReference type="SAM" id="MobiDB-lite"/>
    </source>
</evidence>
<dbReference type="GO" id="GO:0003676">
    <property type="term" value="F:nucleic acid binding"/>
    <property type="evidence" value="ECO:0007669"/>
    <property type="project" value="InterPro"/>
</dbReference>
<dbReference type="Gene3D" id="3.30.420.10">
    <property type="entry name" value="Ribonuclease H-like superfamily/Ribonuclease H"/>
    <property type="match status" value="1"/>
</dbReference>
<accession>A0A074VPV2</accession>
<dbReference type="Proteomes" id="UP000030672">
    <property type="component" value="Unassembled WGS sequence"/>
</dbReference>
<organism evidence="3 4">
    <name type="scientific">Aureobasidium melanogenum (strain CBS 110374)</name>
    <name type="common">Aureobasidium pullulans var. melanogenum</name>
    <dbReference type="NCBI Taxonomy" id="1043003"/>
    <lineage>
        <taxon>Eukaryota</taxon>
        <taxon>Fungi</taxon>
        <taxon>Dikarya</taxon>
        <taxon>Ascomycota</taxon>
        <taxon>Pezizomycotina</taxon>
        <taxon>Dothideomycetes</taxon>
        <taxon>Dothideomycetidae</taxon>
        <taxon>Dothideales</taxon>
        <taxon>Saccotheciaceae</taxon>
        <taxon>Aureobasidium</taxon>
    </lineage>
</organism>
<dbReference type="InterPro" id="IPR036397">
    <property type="entry name" value="RNaseH_sf"/>
</dbReference>
<dbReference type="InterPro" id="IPR012337">
    <property type="entry name" value="RNaseH-like_sf"/>
</dbReference>
<feature type="region of interest" description="Disordered" evidence="1">
    <location>
        <begin position="78"/>
        <end position="100"/>
    </location>
</feature>
<proteinExistence type="predicted"/>
<keyword evidence="4" id="KW-1185">Reference proteome</keyword>
<evidence type="ECO:0000313" key="3">
    <source>
        <dbReference type="EMBL" id="KEQ59702.1"/>
    </source>
</evidence>
<reference evidence="3 4" key="1">
    <citation type="journal article" date="2014" name="BMC Genomics">
        <title>Genome sequencing of four Aureobasidium pullulans varieties: biotechnological potential, stress tolerance, and description of new species.</title>
        <authorList>
            <person name="Gostin Ar C."/>
            <person name="Ohm R.A."/>
            <person name="Kogej T."/>
            <person name="Sonjak S."/>
            <person name="Turk M."/>
            <person name="Zajc J."/>
            <person name="Zalar P."/>
            <person name="Grube M."/>
            <person name="Sun H."/>
            <person name="Han J."/>
            <person name="Sharma A."/>
            <person name="Chiniquy J."/>
            <person name="Ngan C.Y."/>
            <person name="Lipzen A."/>
            <person name="Barry K."/>
            <person name="Grigoriev I.V."/>
            <person name="Gunde-Cimerman N."/>
        </authorList>
    </citation>
    <scope>NUCLEOTIDE SEQUENCE [LARGE SCALE GENOMIC DNA]</scope>
    <source>
        <strain evidence="3 4">CBS 110374</strain>
    </source>
</reference>
<dbReference type="InterPro" id="IPR003165">
    <property type="entry name" value="Piwi"/>
</dbReference>
<dbReference type="AlphaFoldDB" id="A0A074VPV2"/>
<feature type="domain" description="Piwi" evidence="2">
    <location>
        <begin position="55"/>
        <end position="100"/>
    </location>
</feature>
<evidence type="ECO:0000313" key="4">
    <source>
        <dbReference type="Proteomes" id="UP000030672"/>
    </source>
</evidence>
<sequence length="100" mass="11043">MPFRRTATTEPANLATLRAPYSMTMTPTAVLTLPSELVQASSSRPELITRTTHAFLKRCNTPKFLVIIASKRHHVRFFSQSGGDKNNDALPGTLVETEVT</sequence>
<dbReference type="Pfam" id="PF02171">
    <property type="entry name" value="Piwi"/>
    <property type="match status" value="1"/>
</dbReference>
<evidence type="ECO:0000259" key="2">
    <source>
        <dbReference type="Pfam" id="PF02171"/>
    </source>
</evidence>
<dbReference type="GeneID" id="63921977"/>
<dbReference type="STRING" id="1043003.A0A074VPV2"/>
<dbReference type="HOGENOM" id="CLU_2305505_0_0_1"/>
<dbReference type="EMBL" id="KL584846">
    <property type="protein sequence ID" value="KEQ59702.1"/>
    <property type="molecule type" value="Genomic_DNA"/>
</dbReference>